<feature type="region of interest" description="Disordered" evidence="1">
    <location>
        <begin position="1"/>
        <end position="24"/>
    </location>
</feature>
<dbReference type="EMBL" id="RBAL01000009">
    <property type="protein sequence ID" value="RKN40779.1"/>
    <property type="molecule type" value="Genomic_DNA"/>
</dbReference>
<sequence>MRNLSVLSDGDASASSQLAARRRARTTVAEADEAHRAELVEQLVRAMASASALDQIRFAAVASEYDREHPGELSLLDEVLAAVAGDELRAVA</sequence>
<dbReference type="RefSeq" id="WP_120680566.1">
    <property type="nucleotide sequence ID" value="NZ_RBAL01000009.1"/>
</dbReference>
<organism evidence="2 3">
    <name type="scientific">Streptomyces hoynatensis</name>
    <dbReference type="NCBI Taxonomy" id="1141874"/>
    <lineage>
        <taxon>Bacteria</taxon>
        <taxon>Bacillati</taxon>
        <taxon>Actinomycetota</taxon>
        <taxon>Actinomycetes</taxon>
        <taxon>Kitasatosporales</taxon>
        <taxon>Streptomycetaceae</taxon>
        <taxon>Streptomyces</taxon>
    </lineage>
</organism>
<protein>
    <submittedName>
        <fullName evidence="2">Uncharacterized protein</fullName>
    </submittedName>
</protein>
<evidence type="ECO:0000313" key="3">
    <source>
        <dbReference type="Proteomes" id="UP000272474"/>
    </source>
</evidence>
<evidence type="ECO:0000313" key="2">
    <source>
        <dbReference type="EMBL" id="RKN40779.1"/>
    </source>
</evidence>
<evidence type="ECO:0000256" key="1">
    <source>
        <dbReference type="SAM" id="MobiDB-lite"/>
    </source>
</evidence>
<keyword evidence="3" id="KW-1185">Reference proteome</keyword>
<dbReference type="Proteomes" id="UP000272474">
    <property type="component" value="Unassembled WGS sequence"/>
</dbReference>
<reference evidence="2 3" key="1">
    <citation type="journal article" date="2014" name="Int. J. Syst. Evol. Microbiol.">
        <title>Streptomyces hoynatensis sp. nov., isolated from deep marine sediment.</title>
        <authorList>
            <person name="Veyisoglu A."/>
            <person name="Sahin N."/>
        </authorList>
    </citation>
    <scope>NUCLEOTIDE SEQUENCE [LARGE SCALE GENOMIC DNA]</scope>
    <source>
        <strain evidence="2 3">KCTC 29097</strain>
    </source>
</reference>
<gene>
    <name evidence="2" type="ORF">D7294_16965</name>
</gene>
<dbReference type="AlphaFoldDB" id="A0A3A9YYD3"/>
<name>A0A3A9YYD3_9ACTN</name>
<proteinExistence type="predicted"/>
<comment type="caution">
    <text evidence="2">The sequence shown here is derived from an EMBL/GenBank/DDBJ whole genome shotgun (WGS) entry which is preliminary data.</text>
</comment>
<accession>A0A3A9YYD3</accession>